<comment type="caution">
    <text evidence="1">The sequence shown here is derived from an EMBL/GenBank/DDBJ whole genome shotgun (WGS) entry which is preliminary data.</text>
</comment>
<sequence length="87" mass="10076">MRGVGMSGKDIHEIDEELSEEYLKGFFDGKEFEKSKQIKQRTFFASICILADKAKEVTTLAGDKYKQVVLNLSKEVLEELEEWSRKE</sequence>
<dbReference type="AlphaFoldDB" id="A0A133PK74"/>
<gene>
    <name evidence="1" type="ORF">HMPREF3229_01571</name>
</gene>
<reference evidence="1 2" key="1">
    <citation type="submission" date="2016-01" db="EMBL/GenBank/DDBJ databases">
        <authorList>
            <person name="Oliw E.H."/>
        </authorList>
    </citation>
    <scope>NUCLEOTIDE SEQUENCE [LARGE SCALE GENOMIC DNA]</scope>
    <source>
        <strain evidence="1 2">CMW7756A</strain>
    </source>
</reference>
<organism evidence="1">
    <name type="scientific">Peptoniphilus harei</name>
    <dbReference type="NCBI Taxonomy" id="54005"/>
    <lineage>
        <taxon>Bacteria</taxon>
        <taxon>Bacillati</taxon>
        <taxon>Bacillota</taxon>
        <taxon>Tissierellia</taxon>
        <taxon>Tissierellales</taxon>
        <taxon>Peptoniphilaceae</taxon>
        <taxon>Peptoniphilus</taxon>
    </lineage>
</organism>
<evidence type="ECO:0000313" key="2">
    <source>
        <dbReference type="Proteomes" id="UP000070174"/>
    </source>
</evidence>
<protein>
    <submittedName>
        <fullName evidence="1">Uncharacterized protein</fullName>
    </submittedName>
</protein>
<proteinExistence type="predicted"/>
<dbReference type="Proteomes" id="UP000070174">
    <property type="component" value="Unassembled WGS sequence"/>
</dbReference>
<name>A0A133PK74_9FIRM</name>
<evidence type="ECO:0000313" key="1">
    <source>
        <dbReference type="EMBL" id="KXA28939.1"/>
    </source>
</evidence>
<dbReference type="EMBL" id="LRQE01000039">
    <property type="protein sequence ID" value="KXA28939.1"/>
    <property type="molecule type" value="Genomic_DNA"/>
</dbReference>
<dbReference type="PATRIC" id="fig|54005.3.peg.1533"/>
<accession>A0A133PK74</accession>